<evidence type="ECO:0000313" key="3">
    <source>
        <dbReference type="Proteomes" id="UP000650467"/>
    </source>
</evidence>
<name>A0A835TFR4_CHLIN</name>
<accession>A0A835TFR4</accession>
<dbReference type="AlphaFoldDB" id="A0A835TFR4"/>
<proteinExistence type="predicted"/>
<comment type="caution">
    <text evidence="2">The sequence shown here is derived from an EMBL/GenBank/DDBJ whole genome shotgun (WGS) entry which is preliminary data.</text>
</comment>
<protein>
    <recommendedName>
        <fullName evidence="1">Single-stranded DNA binding protein Ssb-like OB fold domain-containing protein</fullName>
    </recommendedName>
</protein>
<evidence type="ECO:0000259" key="1">
    <source>
        <dbReference type="Pfam" id="PF21473"/>
    </source>
</evidence>
<dbReference type="Pfam" id="PF21473">
    <property type="entry name" value="OB_Ssb-like"/>
    <property type="match status" value="1"/>
</dbReference>
<dbReference type="SUPFAM" id="SSF50249">
    <property type="entry name" value="Nucleic acid-binding proteins"/>
    <property type="match status" value="1"/>
</dbReference>
<dbReference type="Gene3D" id="2.40.50.140">
    <property type="entry name" value="Nucleic acid-binding proteins"/>
    <property type="match status" value="1"/>
</dbReference>
<dbReference type="PANTHER" id="PTHR31472:SF5">
    <property type="entry name" value="OS05G0244600 PROTEIN"/>
    <property type="match status" value="1"/>
</dbReference>
<dbReference type="Proteomes" id="UP000650467">
    <property type="component" value="Unassembled WGS sequence"/>
</dbReference>
<dbReference type="PANTHER" id="PTHR31472">
    <property type="entry name" value="OS05G0244600 PROTEIN"/>
    <property type="match status" value="1"/>
</dbReference>
<dbReference type="InterPro" id="IPR048970">
    <property type="entry name" value="OB_Ssb-like"/>
</dbReference>
<sequence>MSNTVVALRPDAKNLTLTVKVLEATTVMTRARGPKAPSIKVAECLVADSTGVVVFVARNEQADVAVKGATITLKGAKVEMFRGSMRLAVDAAGGKVEAGGDLSEPVNTTNNMSLLEFELVTVGA</sequence>
<keyword evidence="3" id="KW-1185">Reference proteome</keyword>
<organism evidence="2 3">
    <name type="scientific">Chlamydomonas incerta</name>
    <dbReference type="NCBI Taxonomy" id="51695"/>
    <lineage>
        <taxon>Eukaryota</taxon>
        <taxon>Viridiplantae</taxon>
        <taxon>Chlorophyta</taxon>
        <taxon>core chlorophytes</taxon>
        <taxon>Chlorophyceae</taxon>
        <taxon>CS clade</taxon>
        <taxon>Chlamydomonadales</taxon>
        <taxon>Chlamydomonadaceae</taxon>
        <taxon>Chlamydomonas</taxon>
    </lineage>
</organism>
<reference evidence="2" key="1">
    <citation type="journal article" date="2020" name="bioRxiv">
        <title>Comparative genomics of Chlamydomonas.</title>
        <authorList>
            <person name="Craig R.J."/>
            <person name="Hasan A.R."/>
            <person name="Ness R.W."/>
            <person name="Keightley P.D."/>
        </authorList>
    </citation>
    <scope>NUCLEOTIDE SEQUENCE</scope>
    <source>
        <strain evidence="2">SAG 7.73</strain>
    </source>
</reference>
<dbReference type="EMBL" id="JAEHOC010000012">
    <property type="protein sequence ID" value="KAG2436970.1"/>
    <property type="molecule type" value="Genomic_DNA"/>
</dbReference>
<gene>
    <name evidence="2" type="ORF">HXX76_006485</name>
</gene>
<feature type="domain" description="Single-stranded DNA binding protein Ssb-like OB fold" evidence="1">
    <location>
        <begin position="8"/>
        <end position="96"/>
    </location>
</feature>
<dbReference type="InterPro" id="IPR012340">
    <property type="entry name" value="NA-bd_OB-fold"/>
</dbReference>
<dbReference type="OrthoDB" id="2274046at2759"/>
<evidence type="ECO:0000313" key="2">
    <source>
        <dbReference type="EMBL" id="KAG2436970.1"/>
    </source>
</evidence>